<dbReference type="Gene3D" id="2.40.50.100">
    <property type="match status" value="1"/>
</dbReference>
<feature type="domain" description="CzcB-like alpha-helical hairpin" evidence="4">
    <location>
        <begin position="149"/>
        <end position="193"/>
    </location>
</feature>
<feature type="region of interest" description="Disordered" evidence="3">
    <location>
        <begin position="1"/>
        <end position="58"/>
    </location>
</feature>
<evidence type="ECO:0000256" key="3">
    <source>
        <dbReference type="SAM" id="MobiDB-lite"/>
    </source>
</evidence>
<comment type="caution">
    <text evidence="6">The sequence shown here is derived from an EMBL/GenBank/DDBJ whole genome shotgun (WGS) entry which is preliminary data.</text>
</comment>
<dbReference type="NCBIfam" id="TIGR01730">
    <property type="entry name" value="RND_mfp"/>
    <property type="match status" value="1"/>
</dbReference>
<dbReference type="InterPro" id="IPR058649">
    <property type="entry name" value="CzcB_C"/>
</dbReference>
<keyword evidence="7" id="KW-1185">Reference proteome</keyword>
<feature type="compositionally biased region" description="Basic and acidic residues" evidence="3">
    <location>
        <begin position="18"/>
        <end position="53"/>
    </location>
</feature>
<accession>A0ABR7CK59</accession>
<proteinExistence type="inferred from homology"/>
<dbReference type="Pfam" id="PF25893">
    <property type="entry name" value="HH_CzcB"/>
    <property type="match status" value="1"/>
</dbReference>
<gene>
    <name evidence="6" type="ORF">H8S08_01095</name>
</gene>
<dbReference type="Gene3D" id="1.10.287.470">
    <property type="entry name" value="Helix hairpin bin"/>
    <property type="match status" value="1"/>
</dbReference>
<evidence type="ECO:0000313" key="6">
    <source>
        <dbReference type="EMBL" id="MBC5615615.1"/>
    </source>
</evidence>
<dbReference type="PANTHER" id="PTHR30097:SF4">
    <property type="entry name" value="SLR6042 PROTEIN"/>
    <property type="match status" value="1"/>
</dbReference>
<dbReference type="Gene3D" id="2.40.30.170">
    <property type="match status" value="1"/>
</dbReference>
<evidence type="ECO:0000313" key="7">
    <source>
        <dbReference type="Proteomes" id="UP000636891"/>
    </source>
</evidence>
<dbReference type="InterPro" id="IPR006143">
    <property type="entry name" value="RND_pump_MFP"/>
</dbReference>
<comment type="similarity">
    <text evidence="1">Belongs to the membrane fusion protein (MFP) (TC 8.A.1) family.</text>
</comment>
<dbReference type="EMBL" id="JACOOK010000001">
    <property type="protein sequence ID" value="MBC5615615.1"/>
    <property type="molecule type" value="Genomic_DNA"/>
</dbReference>
<dbReference type="Gene3D" id="2.40.420.20">
    <property type="match status" value="1"/>
</dbReference>
<dbReference type="Pfam" id="PF25975">
    <property type="entry name" value="CzcB_C"/>
    <property type="match status" value="1"/>
</dbReference>
<evidence type="ECO:0000256" key="2">
    <source>
        <dbReference type="ARBA" id="ARBA00022448"/>
    </source>
</evidence>
<keyword evidence="2" id="KW-0813">Transport</keyword>
<evidence type="ECO:0000259" key="4">
    <source>
        <dbReference type="Pfam" id="PF25893"/>
    </source>
</evidence>
<dbReference type="InterPro" id="IPR058648">
    <property type="entry name" value="HH_CzcB-like"/>
</dbReference>
<dbReference type="SUPFAM" id="SSF111369">
    <property type="entry name" value="HlyD-like secretion proteins"/>
    <property type="match status" value="1"/>
</dbReference>
<evidence type="ECO:0000259" key="5">
    <source>
        <dbReference type="Pfam" id="PF25975"/>
    </source>
</evidence>
<dbReference type="PANTHER" id="PTHR30097">
    <property type="entry name" value="CATION EFFLUX SYSTEM PROTEIN CUSB"/>
    <property type="match status" value="1"/>
</dbReference>
<name>A0ABR7CK59_9BACT</name>
<sequence>MTGCGNRPSSAGASGDGHTSEAEHGDHDGHDHEAEGHDHEAEEAGRAGHDHGAGGDTHAGEIVFTKAQAAQTDFELFEVQPVTFNEVIPTSGRIMAAQGDEASVVAPVGGVVSFTNKKIADGTPVGRGETLFTISSKEMAEGDYVARTRSTYEQAKAAFERAENLVKDKIISQSDYEQSRLAYENAKTAYDAVAGKTSVRGTRVTAPIGGFIKNVAVSEGAFVEVGQTLATVSQNKRLVLRAEVSQRYLNDLRSVSGANFRTPYDDKVYSLSEMNGRLLSVGKSSDGSSVFIPVIFEFDNGGDVIPGSFVEIYLISSPQRDVLTVPLSAVTEDQGVHFVFVQLDDEGYAKREVKLGAADGRNVRVLSGLKAGETVVSKGVAQVKMASFSGAIPEGHSHSH</sequence>
<feature type="domain" description="CzcB-like C-terminal circularly permuted SH3-like" evidence="5">
    <location>
        <begin position="323"/>
        <end position="379"/>
    </location>
</feature>
<organism evidence="6 7">
    <name type="scientific">Alistipes hominis</name>
    <dbReference type="NCBI Taxonomy" id="2763015"/>
    <lineage>
        <taxon>Bacteria</taxon>
        <taxon>Pseudomonadati</taxon>
        <taxon>Bacteroidota</taxon>
        <taxon>Bacteroidia</taxon>
        <taxon>Bacteroidales</taxon>
        <taxon>Rikenellaceae</taxon>
        <taxon>Alistipes</taxon>
    </lineage>
</organism>
<reference evidence="6 7" key="1">
    <citation type="submission" date="2020-08" db="EMBL/GenBank/DDBJ databases">
        <title>Genome public.</title>
        <authorList>
            <person name="Liu C."/>
            <person name="Sun Q."/>
        </authorList>
    </citation>
    <scope>NUCLEOTIDE SEQUENCE [LARGE SCALE GENOMIC DNA]</scope>
    <source>
        <strain evidence="6 7">New-7</strain>
    </source>
</reference>
<dbReference type="InterPro" id="IPR051909">
    <property type="entry name" value="MFP_Cation_Efflux"/>
</dbReference>
<evidence type="ECO:0000256" key="1">
    <source>
        <dbReference type="ARBA" id="ARBA00009477"/>
    </source>
</evidence>
<protein>
    <submittedName>
        <fullName evidence="6">Efflux RND transporter periplasmic adaptor subunit</fullName>
    </submittedName>
</protein>
<dbReference type="Proteomes" id="UP000636891">
    <property type="component" value="Unassembled WGS sequence"/>
</dbReference>